<dbReference type="Pfam" id="PF18052">
    <property type="entry name" value="Rx_N"/>
    <property type="match status" value="1"/>
</dbReference>
<keyword evidence="4" id="KW-0611">Plant defense</keyword>
<dbReference type="GO" id="GO:0006952">
    <property type="term" value="P:defense response"/>
    <property type="evidence" value="ECO:0007669"/>
    <property type="project" value="UniProtKB-KW"/>
</dbReference>
<dbReference type="Gene3D" id="3.80.10.10">
    <property type="entry name" value="Ribonuclease Inhibitor"/>
    <property type="match status" value="5"/>
</dbReference>
<dbReference type="InterPro" id="IPR036388">
    <property type="entry name" value="WH-like_DNA-bd_sf"/>
</dbReference>
<evidence type="ECO:0000313" key="12">
    <source>
        <dbReference type="EMBL" id="RWR91737.1"/>
    </source>
</evidence>
<accession>A0A3S3QYL4</accession>
<dbReference type="SUPFAM" id="SSF52540">
    <property type="entry name" value="P-loop containing nucleoside triphosphate hydrolases"/>
    <property type="match status" value="1"/>
</dbReference>
<dbReference type="PANTHER" id="PTHR36766:SF48">
    <property type="entry name" value="DISEASE RESISTANCE PROTEIN RGA3"/>
    <property type="match status" value="1"/>
</dbReference>
<name>A0A3S3QYL4_9MAGN</name>
<dbReference type="InterPro" id="IPR032675">
    <property type="entry name" value="LRR_dom_sf"/>
</dbReference>
<dbReference type="InterPro" id="IPR027417">
    <property type="entry name" value="P-loop_NTPase"/>
</dbReference>
<dbReference type="GO" id="GO:0005524">
    <property type="term" value="F:ATP binding"/>
    <property type="evidence" value="ECO:0007669"/>
    <property type="project" value="UniProtKB-KW"/>
</dbReference>
<dbReference type="InterPro" id="IPR057135">
    <property type="entry name" value="At4g27190-like_LRR"/>
</dbReference>
<feature type="domain" description="Disease resistance protein winged helix" evidence="10">
    <location>
        <begin position="425"/>
        <end position="493"/>
    </location>
</feature>
<dbReference type="PRINTS" id="PR00364">
    <property type="entry name" value="DISEASERSIST"/>
</dbReference>
<evidence type="ECO:0000259" key="8">
    <source>
        <dbReference type="Pfam" id="PF18052"/>
    </source>
</evidence>
<keyword evidence="1" id="KW-0433">Leucine-rich repeat</keyword>
<dbReference type="Pfam" id="PF25019">
    <property type="entry name" value="LRR_R13L1-DRL21"/>
    <property type="match status" value="1"/>
</dbReference>
<dbReference type="GO" id="GO:0043531">
    <property type="term" value="F:ADP binding"/>
    <property type="evidence" value="ECO:0007669"/>
    <property type="project" value="InterPro"/>
</dbReference>
<organism evidence="12 13">
    <name type="scientific">Cinnamomum micranthum f. kanehirae</name>
    <dbReference type="NCBI Taxonomy" id="337451"/>
    <lineage>
        <taxon>Eukaryota</taxon>
        <taxon>Viridiplantae</taxon>
        <taxon>Streptophyta</taxon>
        <taxon>Embryophyta</taxon>
        <taxon>Tracheophyta</taxon>
        <taxon>Spermatophyta</taxon>
        <taxon>Magnoliopsida</taxon>
        <taxon>Magnoliidae</taxon>
        <taxon>Laurales</taxon>
        <taxon>Lauraceae</taxon>
        <taxon>Cinnamomum</taxon>
    </lineage>
</organism>
<evidence type="ECO:0000256" key="1">
    <source>
        <dbReference type="ARBA" id="ARBA00022614"/>
    </source>
</evidence>
<protein>
    <submittedName>
        <fullName evidence="12">Putative disease resistance protein RGA4</fullName>
    </submittedName>
</protein>
<dbReference type="InterPro" id="IPR042197">
    <property type="entry name" value="Apaf_helical"/>
</dbReference>
<dbReference type="SUPFAM" id="SSF52058">
    <property type="entry name" value="L domain-like"/>
    <property type="match status" value="2"/>
</dbReference>
<dbReference type="OrthoDB" id="1668230at2759"/>
<dbReference type="FunFam" id="1.10.10.10:FF:000322">
    <property type="entry name" value="Probable disease resistance protein At1g63360"/>
    <property type="match status" value="1"/>
</dbReference>
<keyword evidence="3" id="KW-0547">Nucleotide-binding</keyword>
<dbReference type="PANTHER" id="PTHR36766">
    <property type="entry name" value="PLANT BROAD-SPECTRUM MILDEW RESISTANCE PROTEIN RPW8"/>
    <property type="match status" value="1"/>
</dbReference>
<evidence type="ECO:0000259" key="10">
    <source>
        <dbReference type="Pfam" id="PF23559"/>
    </source>
</evidence>
<evidence type="ECO:0000259" key="7">
    <source>
        <dbReference type="Pfam" id="PF00931"/>
    </source>
</evidence>
<keyword evidence="5" id="KW-0067">ATP-binding</keyword>
<dbReference type="Gene3D" id="3.40.50.300">
    <property type="entry name" value="P-loop containing nucleotide triphosphate hydrolases"/>
    <property type="match status" value="1"/>
</dbReference>
<evidence type="ECO:0000256" key="5">
    <source>
        <dbReference type="ARBA" id="ARBA00022840"/>
    </source>
</evidence>
<dbReference type="Pfam" id="PF00931">
    <property type="entry name" value="NB-ARC"/>
    <property type="match status" value="1"/>
</dbReference>
<dbReference type="Proteomes" id="UP000283530">
    <property type="component" value="Unassembled WGS sequence"/>
</dbReference>
<evidence type="ECO:0000259" key="9">
    <source>
        <dbReference type="Pfam" id="PF23247"/>
    </source>
</evidence>
<evidence type="ECO:0000256" key="3">
    <source>
        <dbReference type="ARBA" id="ARBA00022741"/>
    </source>
</evidence>
<evidence type="ECO:0000259" key="11">
    <source>
        <dbReference type="Pfam" id="PF25019"/>
    </source>
</evidence>
<dbReference type="GO" id="GO:0051707">
    <property type="term" value="P:response to other organism"/>
    <property type="evidence" value="ECO:0007669"/>
    <property type="project" value="UniProtKB-ARBA"/>
</dbReference>
<reference evidence="12 13" key="1">
    <citation type="journal article" date="2019" name="Nat. Plants">
        <title>Stout camphor tree genome fills gaps in understanding of flowering plant genome evolution.</title>
        <authorList>
            <person name="Chaw S.M."/>
            <person name="Liu Y.C."/>
            <person name="Wu Y.W."/>
            <person name="Wang H.Y."/>
            <person name="Lin C.I."/>
            <person name="Wu C.S."/>
            <person name="Ke H.M."/>
            <person name="Chang L.Y."/>
            <person name="Hsu C.Y."/>
            <person name="Yang H.T."/>
            <person name="Sudianto E."/>
            <person name="Hsu M.H."/>
            <person name="Wu K.P."/>
            <person name="Wang L.N."/>
            <person name="Leebens-Mack J.H."/>
            <person name="Tsai I.J."/>
        </authorList>
    </citation>
    <scope>NUCLEOTIDE SEQUENCE [LARGE SCALE GENOMIC DNA]</scope>
    <source>
        <strain evidence="13">cv. Chaw 1501</strain>
        <tissue evidence="12">Young leaves</tissue>
    </source>
</reference>
<evidence type="ECO:0000313" key="13">
    <source>
        <dbReference type="Proteomes" id="UP000283530"/>
    </source>
</evidence>
<dbReference type="EMBL" id="QPKB01000009">
    <property type="protein sequence ID" value="RWR91737.1"/>
    <property type="molecule type" value="Genomic_DNA"/>
</dbReference>
<feature type="domain" description="NB-ARC" evidence="7">
    <location>
        <begin position="172"/>
        <end position="343"/>
    </location>
</feature>
<feature type="coiled-coil region" evidence="6">
    <location>
        <begin position="116"/>
        <end position="143"/>
    </location>
</feature>
<dbReference type="Pfam" id="PF23559">
    <property type="entry name" value="WHD_DRP"/>
    <property type="match status" value="1"/>
</dbReference>
<comment type="caution">
    <text evidence="12">The sequence shown here is derived from an EMBL/GenBank/DDBJ whole genome shotgun (WGS) entry which is preliminary data.</text>
</comment>
<dbReference type="Gene3D" id="1.20.5.4130">
    <property type="match status" value="1"/>
</dbReference>
<dbReference type="Gene3D" id="1.10.10.10">
    <property type="entry name" value="Winged helix-like DNA-binding domain superfamily/Winged helix DNA-binding domain"/>
    <property type="match status" value="1"/>
</dbReference>
<sequence length="1328" mass="151262">MAGEAVLSRVLQELLSKLSSPILDEFGLLWGVKKEKQKLQSNLSRIKAVLQDAERQQIDLMADKDRLGKLKDVAYDAEDLVDEFLVEALRRKVENQDGMGRTVDNFFSPANPLAFRFKIAHKMKELRERFEELAEENNNFQSAEGVARIQPQIPNPRDTASSVPVWGVYGRDYQKENYIDSLINSGNEEVLSVIPIVGMGGLGKTTLAQYVYDDERVVTHFNLKMWVYVSEDFDVGRILARILQSATNKSTPTDGSSMDLLNTRVKENLSGKRYLLVLDDVWNEDSEKWDRLRTAVQCGAKGSKVLVTTRSDTVARRMDALPRPPLATLSPVESWTLFEKVAHPPTGFVSIGKEIVRKCGGVPLAIKTLGGMLRNETSEREWQSVRDSELWKQTDNEGGILSIIRLSYDHLTSSLKQCFAYCAVIPKGHSFYKDVLIKQWIAQGFIHSDDENELLEEEGEKYFSALLRRSLFQADVKTAGNDTYEMHDLIHDLLKSVTEKECLVVEASMMNDLTRLLALCNDETRHLALCNDEWAGDPKNLDALKKCKKLRSMITYGYYRRIDINVCLSFRCLRVLDLCSRRSIHFLPNSIDKLRHLRYFDISYTLITELPETICNLHNLQTLRVFGIPLKKWPKNMKRMISLRHIEFSRDRGGDFLLPKGIGELTCLRTLSKFVINEESEPGMEELKDLNQLMGDISIAGLENIRNGACAREADLKAKKHLHSLRLHWNRSSYESEGNAQEVINNLEPPSNLKKLLVWNYIGLSFPSWMMMLSNLIHIELRGCIRCEQLPPFGQLPLLESLEIYEMSAIKYIVKFDGSHNNKDIFRSLRRLVLKGLSNLERWSSPQENGDGDEQRREEDEQVILGRLSRLDIDDCPNLVRLPKLLFPALEFLKMNGVGCDRIDLPMSKSLKGVSLTDMPNLEMWSSREADDDQKVIYPLLKLDVRNCPKMVRLPHLLPSLKELIIVKTDEMLLGSLANYTSLVRLDIEGFPEVMHLPEEIGPTHANNLHTLEIYDCPKLISISHQLKYLHSLEELRICQCPELVLPSLDGSQEQQPCPPLNSLKKLEIWESCEKQRLLRGEGMIMTSLEELEITKCGNLESLFFEGLQNLTSLDIEECPKVWSSPEWLRNLTSLKKLRGVVLDAMTSLTNPLENLKSLKDLSISSGPDMTDFPEWIGNLASLTALWFADCPSIRSLPESLGNLASLTDLEIEGCPGIRSLPESFGNLLSLSNMDIAFCPALTELPKGLQRLTNLRELRILECPDLKRRLCKNWKEWKKVAHVPKISIDYRSYSWEAEHPSLMQSLKKGCNEFNKKLHFPTCASSSSP</sequence>
<evidence type="ECO:0000256" key="2">
    <source>
        <dbReference type="ARBA" id="ARBA00022737"/>
    </source>
</evidence>
<feature type="domain" description="R13L1/DRL21-like LRR repeat region" evidence="11">
    <location>
        <begin position="684"/>
        <end position="807"/>
    </location>
</feature>
<evidence type="ECO:0000256" key="6">
    <source>
        <dbReference type="SAM" id="Coils"/>
    </source>
</evidence>
<evidence type="ECO:0000256" key="4">
    <source>
        <dbReference type="ARBA" id="ARBA00022821"/>
    </source>
</evidence>
<feature type="domain" description="Disease resistance N-terminal" evidence="8">
    <location>
        <begin position="10"/>
        <end position="96"/>
    </location>
</feature>
<dbReference type="InterPro" id="IPR002182">
    <property type="entry name" value="NB-ARC"/>
</dbReference>
<keyword evidence="13" id="KW-1185">Reference proteome</keyword>
<dbReference type="Pfam" id="PF23247">
    <property type="entry name" value="LRR_RPS2"/>
    <property type="match status" value="1"/>
</dbReference>
<dbReference type="InterPro" id="IPR058922">
    <property type="entry name" value="WHD_DRP"/>
</dbReference>
<keyword evidence="6" id="KW-0175">Coiled coil</keyword>
<dbReference type="Gene3D" id="1.10.8.430">
    <property type="entry name" value="Helical domain of apoptotic protease-activating factors"/>
    <property type="match status" value="1"/>
</dbReference>
<dbReference type="InterPro" id="IPR056789">
    <property type="entry name" value="LRR_R13L1-DRL21"/>
</dbReference>
<dbReference type="CDD" id="cd14798">
    <property type="entry name" value="RX-CC_like"/>
    <property type="match status" value="1"/>
</dbReference>
<dbReference type="STRING" id="337451.A0A3S3QYL4"/>
<gene>
    <name evidence="12" type="ORF">CKAN_02090700</name>
</gene>
<feature type="domain" description="Disease resistance protein At4g27190-like leucine-rich repeats" evidence="9">
    <location>
        <begin position="1004"/>
        <end position="1119"/>
    </location>
</feature>
<dbReference type="FunFam" id="3.40.50.300:FF:001091">
    <property type="entry name" value="Probable disease resistance protein At1g61300"/>
    <property type="match status" value="1"/>
</dbReference>
<dbReference type="InterPro" id="IPR041118">
    <property type="entry name" value="Rx_N"/>
</dbReference>
<keyword evidence="2" id="KW-0677">Repeat</keyword>
<dbReference type="InterPro" id="IPR038005">
    <property type="entry name" value="RX-like_CC"/>
</dbReference>
<proteinExistence type="predicted"/>